<dbReference type="Gene3D" id="3.30.710.10">
    <property type="entry name" value="Potassium Channel Kv1.1, Chain A"/>
    <property type="match status" value="1"/>
</dbReference>
<protein>
    <recommendedName>
        <fullName evidence="2">Potassium channel tetramerisation-type BTB domain-containing protein</fullName>
    </recommendedName>
</protein>
<dbReference type="PANTHER" id="PTHR14499:SF136">
    <property type="entry name" value="GH08630P"/>
    <property type="match status" value="1"/>
</dbReference>
<evidence type="ECO:0000256" key="1">
    <source>
        <dbReference type="SAM" id="Coils"/>
    </source>
</evidence>
<gene>
    <name evidence="3" type="ORF">ZHD862_LOCUS16988</name>
</gene>
<feature type="coiled-coil region" evidence="1">
    <location>
        <begin position="1"/>
        <end position="28"/>
    </location>
</feature>
<dbReference type="SUPFAM" id="SSF54695">
    <property type="entry name" value="POZ domain"/>
    <property type="match status" value="1"/>
</dbReference>
<feature type="domain" description="Potassium channel tetramerisation-type BTB" evidence="2">
    <location>
        <begin position="41"/>
        <end position="103"/>
    </location>
</feature>
<dbReference type="AlphaFoldDB" id="A0A814N7P0"/>
<reference evidence="3" key="1">
    <citation type="submission" date="2021-02" db="EMBL/GenBank/DDBJ databases">
        <authorList>
            <person name="Nowell W R."/>
        </authorList>
    </citation>
    <scope>NUCLEOTIDE SEQUENCE</scope>
</reference>
<evidence type="ECO:0000313" key="4">
    <source>
        <dbReference type="Proteomes" id="UP000663864"/>
    </source>
</evidence>
<dbReference type="CDD" id="cd18316">
    <property type="entry name" value="BTB_POZ_KCTD-like"/>
    <property type="match status" value="1"/>
</dbReference>
<evidence type="ECO:0000259" key="2">
    <source>
        <dbReference type="Pfam" id="PF02214"/>
    </source>
</evidence>
<dbReference type="InterPro" id="IPR011333">
    <property type="entry name" value="SKP1/BTB/POZ_sf"/>
</dbReference>
<dbReference type="InterPro" id="IPR003131">
    <property type="entry name" value="T1-type_BTB"/>
</dbReference>
<dbReference type="PANTHER" id="PTHR14499">
    <property type="entry name" value="POTASSIUM CHANNEL TETRAMERIZATION DOMAIN-CONTAINING"/>
    <property type="match status" value="1"/>
</dbReference>
<organism evidence="3 4">
    <name type="scientific">Rotaria sordida</name>
    <dbReference type="NCBI Taxonomy" id="392033"/>
    <lineage>
        <taxon>Eukaryota</taxon>
        <taxon>Metazoa</taxon>
        <taxon>Spiralia</taxon>
        <taxon>Gnathifera</taxon>
        <taxon>Rotifera</taxon>
        <taxon>Eurotatoria</taxon>
        <taxon>Bdelloidea</taxon>
        <taxon>Philodinida</taxon>
        <taxon>Philodinidae</taxon>
        <taxon>Rotaria</taxon>
    </lineage>
</organism>
<dbReference type="GO" id="GO:0051260">
    <property type="term" value="P:protein homooligomerization"/>
    <property type="evidence" value="ECO:0007669"/>
    <property type="project" value="InterPro"/>
</dbReference>
<keyword evidence="1" id="KW-0175">Coiled coil</keyword>
<proteinExistence type="predicted"/>
<dbReference type="Pfam" id="PF02214">
    <property type="entry name" value="BTB_2"/>
    <property type="match status" value="1"/>
</dbReference>
<dbReference type="Proteomes" id="UP000663864">
    <property type="component" value="Unassembled WGS sequence"/>
</dbReference>
<name>A0A814N7P0_9BILA</name>
<accession>A0A814N7P0</accession>
<evidence type="ECO:0000313" key="3">
    <source>
        <dbReference type="EMBL" id="CAF1089007.1"/>
    </source>
</evidence>
<sequence length="419" mass="48381">MNKLTDIQSDGQDELKQLERNIIEKEASLDKTFVDFANSIVHLNVGGKKISTSRKILTLIEGTLLSTVFSGRWNEKLVKDADGAYFFDYDPVLFKHLINQLRYWSLNPLVTRVFSSPSGNQNEFISFVRCLKFAERFLSDTFSEKENSNVKIVDNQRLCVKIGEDQHCAYVTGTLLYFQGKHFIKLVTSLTKQIGFIGIRPANIPIQVKSTKTYLPISDTFGIDNNCLVIDGHCITMGTSWVTGCLSNTFVIELDCDARTMHIKRDQYYSQIDHGPIYELHLQALLDRLFHLHRLHFISCSHSTWLRPPFQLTHTSVRELGLINIEYSNEQCTVLTRSPLGIQCEVLYIHIKNRICILDLIQTMANLRFLQVECDENWTNQQSLETTDQLIEWLQSRISSKWMIARQNHRSSPVVLWIR</sequence>
<dbReference type="EMBL" id="CAJNOT010000825">
    <property type="protein sequence ID" value="CAF1089007.1"/>
    <property type="molecule type" value="Genomic_DNA"/>
</dbReference>
<comment type="caution">
    <text evidence="3">The sequence shown here is derived from an EMBL/GenBank/DDBJ whole genome shotgun (WGS) entry which is preliminary data.</text>
</comment>